<organism evidence="3 4">
    <name type="scientific">Aureimonas altamirensis</name>
    <dbReference type="NCBI Taxonomy" id="370622"/>
    <lineage>
        <taxon>Bacteria</taxon>
        <taxon>Pseudomonadati</taxon>
        <taxon>Pseudomonadota</taxon>
        <taxon>Alphaproteobacteria</taxon>
        <taxon>Hyphomicrobiales</taxon>
        <taxon>Aurantimonadaceae</taxon>
        <taxon>Aureimonas</taxon>
    </lineage>
</organism>
<proteinExistence type="predicted"/>
<dbReference type="OrthoDB" id="5519430at2"/>
<sequence length="148" mass="15058">MTPLAAKTVDRASGALLLLLGIGAIWHAQSLSVPFASDPIGPKAFPTIAGAVLALAGASILLRPEAIDVEAGHRMRVASVAIASLVYPFLLLPLGFVPATALLGLVTARAFRGPWLGSIIASILLAAAFLLIIDTGLGLPLPRGPLGI</sequence>
<protein>
    <recommendedName>
        <fullName evidence="2">DUF1468 domain-containing protein</fullName>
    </recommendedName>
</protein>
<comment type="caution">
    <text evidence="3">The sequence shown here is derived from an EMBL/GenBank/DDBJ whole genome shotgun (WGS) entry which is preliminary data.</text>
</comment>
<dbReference type="RefSeq" id="WP_039188851.1">
    <property type="nucleotide sequence ID" value="NZ_JRFJ01000001.1"/>
</dbReference>
<feature type="domain" description="DUF1468" evidence="2">
    <location>
        <begin position="12"/>
        <end position="142"/>
    </location>
</feature>
<evidence type="ECO:0000256" key="1">
    <source>
        <dbReference type="SAM" id="Phobius"/>
    </source>
</evidence>
<dbReference type="InterPro" id="IPR009936">
    <property type="entry name" value="DUF1468"/>
</dbReference>
<name>A0A0B1Q4M2_9HYPH</name>
<keyword evidence="1" id="KW-0472">Membrane</keyword>
<evidence type="ECO:0000259" key="2">
    <source>
        <dbReference type="Pfam" id="PF07331"/>
    </source>
</evidence>
<feature type="transmembrane region" description="Helical" evidence="1">
    <location>
        <begin position="40"/>
        <end position="62"/>
    </location>
</feature>
<keyword evidence="1" id="KW-0812">Transmembrane</keyword>
<dbReference type="STRING" id="370622.LA66_04015"/>
<gene>
    <name evidence="3" type="ORF">LA66_04015</name>
</gene>
<keyword evidence="1" id="KW-1133">Transmembrane helix</keyword>
<dbReference type="AlphaFoldDB" id="A0A0B1Q4M2"/>
<evidence type="ECO:0000313" key="3">
    <source>
        <dbReference type="EMBL" id="KHJ55803.1"/>
    </source>
</evidence>
<dbReference type="Pfam" id="PF07331">
    <property type="entry name" value="TctB"/>
    <property type="match status" value="1"/>
</dbReference>
<feature type="transmembrane region" description="Helical" evidence="1">
    <location>
        <begin position="115"/>
        <end position="133"/>
    </location>
</feature>
<dbReference type="Proteomes" id="UP000030826">
    <property type="component" value="Unassembled WGS sequence"/>
</dbReference>
<feature type="transmembrane region" description="Helical" evidence="1">
    <location>
        <begin position="82"/>
        <end position="103"/>
    </location>
</feature>
<dbReference type="EMBL" id="JRFJ01000001">
    <property type="protein sequence ID" value="KHJ55803.1"/>
    <property type="molecule type" value="Genomic_DNA"/>
</dbReference>
<accession>A0A0B1Q4M2</accession>
<evidence type="ECO:0000313" key="4">
    <source>
        <dbReference type="Proteomes" id="UP000030826"/>
    </source>
</evidence>
<reference evidence="3 4" key="1">
    <citation type="submission" date="2014-09" db="EMBL/GenBank/DDBJ databases">
        <title>Isolation and characterization of Aurantimonas altamirensis ON-56566 from clinical sample following a dog bite.</title>
        <authorList>
            <person name="Eshaghi A."/>
            <person name="Li A."/>
            <person name="Shahinas D."/>
            <person name="Bahn P."/>
            <person name="Kus J.V."/>
            <person name="Patel S.N."/>
        </authorList>
    </citation>
    <scope>NUCLEOTIDE SEQUENCE [LARGE SCALE GENOMIC DNA]</scope>
    <source>
        <strain evidence="3 4">ON-56566</strain>
    </source>
</reference>